<dbReference type="GO" id="GO:0038023">
    <property type="term" value="F:signaling receptor activity"/>
    <property type="evidence" value="ECO:0007669"/>
    <property type="project" value="InterPro"/>
</dbReference>
<dbReference type="Pfam" id="PF00593">
    <property type="entry name" value="TonB_dep_Rec_b-barrel"/>
    <property type="match status" value="1"/>
</dbReference>
<evidence type="ECO:0000256" key="12">
    <source>
        <dbReference type="ARBA" id="ARBA00023170"/>
    </source>
</evidence>
<comment type="caution">
    <text evidence="19">The sequence shown here is derived from an EMBL/GenBank/DDBJ whole genome shotgun (WGS) entry which is preliminary data.</text>
</comment>
<dbReference type="SUPFAM" id="SSF56935">
    <property type="entry name" value="Porins"/>
    <property type="match status" value="1"/>
</dbReference>
<keyword evidence="4 14" id="KW-1134">Transmembrane beta strand</keyword>
<keyword evidence="20" id="KW-1185">Reference proteome</keyword>
<dbReference type="Pfam" id="PF13715">
    <property type="entry name" value="CarbopepD_reg_2"/>
    <property type="match status" value="1"/>
</dbReference>
<feature type="chain" id="PRO_5002210927" description="TonB-dependent siderophore receptor" evidence="16">
    <location>
        <begin position="20"/>
        <end position="809"/>
    </location>
</feature>
<dbReference type="InterPro" id="IPR013784">
    <property type="entry name" value="Carb-bd-like_fold"/>
</dbReference>
<feature type="domain" description="TonB-dependent receptor plug" evidence="18">
    <location>
        <begin position="135"/>
        <end position="228"/>
    </location>
</feature>
<reference evidence="19 20" key="1">
    <citation type="submission" date="2015-01" db="EMBL/GenBank/DDBJ databases">
        <title>Draft genome sequence of Pedobacter sp. NL19 isolated from sludge of an effluent treatment pond in an abandoned uranium mine.</title>
        <authorList>
            <person name="Santos T."/>
            <person name="Caetano T."/>
            <person name="Covas C."/>
            <person name="Cruz A."/>
            <person name="Mendo S."/>
        </authorList>
    </citation>
    <scope>NUCLEOTIDE SEQUENCE [LARGE SCALE GENOMIC DNA]</scope>
    <source>
        <strain evidence="19 20">NL19</strain>
    </source>
</reference>
<proteinExistence type="inferred from homology"/>
<dbReference type="CDD" id="cd01347">
    <property type="entry name" value="ligand_gated_channel"/>
    <property type="match status" value="1"/>
</dbReference>
<dbReference type="RefSeq" id="WP_041884543.1">
    <property type="nucleotide sequence ID" value="NZ_CP157278.1"/>
</dbReference>
<dbReference type="GO" id="GO:0015891">
    <property type="term" value="P:siderophore transport"/>
    <property type="evidence" value="ECO:0007669"/>
    <property type="project" value="InterPro"/>
</dbReference>
<evidence type="ECO:0008006" key="21">
    <source>
        <dbReference type="Google" id="ProtNLM"/>
    </source>
</evidence>
<feature type="signal peptide" evidence="16">
    <location>
        <begin position="1"/>
        <end position="19"/>
    </location>
</feature>
<dbReference type="InterPro" id="IPR039426">
    <property type="entry name" value="TonB-dep_rcpt-like"/>
</dbReference>
<evidence type="ECO:0000256" key="5">
    <source>
        <dbReference type="ARBA" id="ARBA00022496"/>
    </source>
</evidence>
<evidence type="ECO:0000256" key="16">
    <source>
        <dbReference type="SAM" id="SignalP"/>
    </source>
</evidence>
<feature type="domain" description="TonB-dependent receptor-like beta-barrel" evidence="17">
    <location>
        <begin position="366"/>
        <end position="781"/>
    </location>
</feature>
<dbReference type="PROSITE" id="PS52016">
    <property type="entry name" value="TONB_DEPENDENT_REC_3"/>
    <property type="match status" value="1"/>
</dbReference>
<dbReference type="OrthoDB" id="9775095at2"/>
<keyword evidence="5" id="KW-0410">Iron transport</keyword>
<organism evidence="19 20">
    <name type="scientific">Pedobacter lusitanus</name>
    <dbReference type="NCBI Taxonomy" id="1503925"/>
    <lineage>
        <taxon>Bacteria</taxon>
        <taxon>Pseudomonadati</taxon>
        <taxon>Bacteroidota</taxon>
        <taxon>Sphingobacteriia</taxon>
        <taxon>Sphingobacteriales</taxon>
        <taxon>Sphingobacteriaceae</taxon>
        <taxon>Pedobacter</taxon>
    </lineage>
</organism>
<dbReference type="AlphaFoldDB" id="A0A0D0GED0"/>
<dbReference type="InterPro" id="IPR010105">
    <property type="entry name" value="TonB_sidphr_rcpt"/>
</dbReference>
<keyword evidence="10 15" id="KW-0798">TonB box</keyword>
<dbReference type="SUPFAM" id="SSF49452">
    <property type="entry name" value="Starch-binding domain-like"/>
    <property type="match status" value="1"/>
</dbReference>
<name>A0A0D0GED0_9SPHI</name>
<evidence type="ECO:0000256" key="8">
    <source>
        <dbReference type="ARBA" id="ARBA00023004"/>
    </source>
</evidence>
<evidence type="ECO:0000256" key="6">
    <source>
        <dbReference type="ARBA" id="ARBA00022692"/>
    </source>
</evidence>
<dbReference type="NCBIfam" id="TIGR01783">
    <property type="entry name" value="TonB-siderophor"/>
    <property type="match status" value="1"/>
</dbReference>
<dbReference type="GO" id="GO:0030246">
    <property type="term" value="F:carbohydrate binding"/>
    <property type="evidence" value="ECO:0007669"/>
    <property type="project" value="InterPro"/>
</dbReference>
<keyword evidence="12" id="KW-0675">Receptor</keyword>
<evidence type="ECO:0000256" key="10">
    <source>
        <dbReference type="ARBA" id="ARBA00023077"/>
    </source>
</evidence>
<dbReference type="InterPro" id="IPR036942">
    <property type="entry name" value="Beta-barrel_TonB_sf"/>
</dbReference>
<dbReference type="InterPro" id="IPR012910">
    <property type="entry name" value="Plug_dom"/>
</dbReference>
<accession>A0A0D0GED0</accession>
<keyword evidence="13 14" id="KW-0998">Cell outer membrane</keyword>
<evidence type="ECO:0000256" key="15">
    <source>
        <dbReference type="RuleBase" id="RU003357"/>
    </source>
</evidence>
<keyword evidence="8" id="KW-0408">Iron</keyword>
<protein>
    <recommendedName>
        <fullName evidence="21">TonB-dependent siderophore receptor</fullName>
    </recommendedName>
</protein>
<dbReference type="GO" id="GO:0009279">
    <property type="term" value="C:cell outer membrane"/>
    <property type="evidence" value="ECO:0007669"/>
    <property type="project" value="UniProtKB-SubCell"/>
</dbReference>
<keyword evidence="9" id="KW-0406">Ion transport</keyword>
<evidence type="ECO:0000313" key="20">
    <source>
        <dbReference type="Proteomes" id="UP000032049"/>
    </source>
</evidence>
<dbReference type="STRING" id="1503925.TH53_19545"/>
<dbReference type="GO" id="GO:0015344">
    <property type="term" value="F:siderophore uptake transmembrane transporter activity"/>
    <property type="evidence" value="ECO:0007669"/>
    <property type="project" value="TreeGrafter"/>
</dbReference>
<evidence type="ECO:0000256" key="2">
    <source>
        <dbReference type="ARBA" id="ARBA00009810"/>
    </source>
</evidence>
<keyword evidence="6 14" id="KW-0812">Transmembrane</keyword>
<evidence type="ECO:0000256" key="14">
    <source>
        <dbReference type="PROSITE-ProRule" id="PRU01360"/>
    </source>
</evidence>
<evidence type="ECO:0000259" key="18">
    <source>
        <dbReference type="Pfam" id="PF07715"/>
    </source>
</evidence>
<dbReference type="PANTHER" id="PTHR32552">
    <property type="entry name" value="FERRICHROME IRON RECEPTOR-RELATED"/>
    <property type="match status" value="1"/>
</dbReference>
<comment type="similarity">
    <text evidence="2 14 15">Belongs to the TonB-dependent receptor family.</text>
</comment>
<dbReference type="Gene3D" id="2.170.130.10">
    <property type="entry name" value="TonB-dependent receptor, plug domain"/>
    <property type="match status" value="1"/>
</dbReference>
<dbReference type="Proteomes" id="UP000032049">
    <property type="component" value="Unassembled WGS sequence"/>
</dbReference>
<evidence type="ECO:0000256" key="9">
    <source>
        <dbReference type="ARBA" id="ARBA00023065"/>
    </source>
</evidence>
<sequence length="809" mass="89523">MIRLILAPLFVLLTLNVCAQTTGTIKGKISTSDGHPAAYVSVGLKNKNLGSTSNEEGYYTIKMVKPGQYTLKVSAVGSKSVEKQIKVQAGEELNVDFIIVQSSDELKEINIRSNARNKFATKKSEYVSKMSLTNLENPQVYTTVSKELMGDQLVFSVDDATRNVPGLQKMWEATSRAGDGGGYYSSRGFIVQSKMRNGVAGNISTRIDAANLERLEVIKGPSATLFGSTLTSYGGLINRVTKKPYEGTGGEVTYSRGSYDFERVAVDFNAPVSKSDQIYMRVNAAYNYEGSFQDSGFDKSFFLAPSLSYKVNDRLDLNFDAEISSGRNVPKQIIFFYFPASQLGYDRADQVGLDYRKSYMSNDLLQVYNNANIFAQATYKISKKWTSQTNITHTYSYSNGRSPYFFLAPDNIAVPGLPASPKANYLSRADQSTENGKAKVTEIQQNFNGEFNIGQVKNKIVVGLDYMHSNSNILFYSTNKIDVINFRGSMPNYNNFNAASVAAYYALNRTNPDSVSNFLSKSINNIYSAYVSDAIGLTDRLTALAALRVDRFENINNEAGAATGNNPAYKQTAFSPKFGLVFQPVKDQVSIFGNYQNSFTNQQGTDVKGNTFKPEQANQLEGGVKLDVFKGKLSGTISYYYIKVKDVLRTDPTNPNFRIQDGGKISKGIEFELNANPFQGFNILTGFGYNENHFVNASEDVEGRRDGSSMSPYSANLWLSYKLPSGYLKGLGVGFGGNYASDNKIVNTTTSVFTLPKYTVLNASVFYDHPKFRIGAKVDNLTNKEYWIGYTTMNAQKLRSFVGSISYKF</sequence>
<comment type="subcellular location">
    <subcellularLocation>
        <location evidence="1 14">Cell outer membrane</location>
        <topology evidence="1 14">Multi-pass membrane protein</topology>
    </subcellularLocation>
</comment>
<evidence type="ECO:0000256" key="4">
    <source>
        <dbReference type="ARBA" id="ARBA00022452"/>
    </source>
</evidence>
<evidence type="ECO:0000313" key="19">
    <source>
        <dbReference type="EMBL" id="KIO75677.1"/>
    </source>
</evidence>
<evidence type="ECO:0000256" key="3">
    <source>
        <dbReference type="ARBA" id="ARBA00022448"/>
    </source>
</evidence>
<evidence type="ECO:0000256" key="1">
    <source>
        <dbReference type="ARBA" id="ARBA00004571"/>
    </source>
</evidence>
<keyword evidence="7 16" id="KW-0732">Signal</keyword>
<dbReference type="Pfam" id="PF07715">
    <property type="entry name" value="Plug"/>
    <property type="match status" value="1"/>
</dbReference>
<evidence type="ECO:0000256" key="11">
    <source>
        <dbReference type="ARBA" id="ARBA00023136"/>
    </source>
</evidence>
<keyword evidence="3 14" id="KW-0813">Transport</keyword>
<gene>
    <name evidence="19" type="ORF">TH53_19545</name>
</gene>
<dbReference type="InterPro" id="IPR000531">
    <property type="entry name" value="Beta-barrel_TonB"/>
</dbReference>
<dbReference type="InterPro" id="IPR037066">
    <property type="entry name" value="Plug_dom_sf"/>
</dbReference>
<evidence type="ECO:0000259" key="17">
    <source>
        <dbReference type="Pfam" id="PF00593"/>
    </source>
</evidence>
<evidence type="ECO:0000256" key="7">
    <source>
        <dbReference type="ARBA" id="ARBA00022729"/>
    </source>
</evidence>
<evidence type="ECO:0000256" key="13">
    <source>
        <dbReference type="ARBA" id="ARBA00023237"/>
    </source>
</evidence>
<dbReference type="Gene3D" id="2.60.40.1120">
    <property type="entry name" value="Carboxypeptidase-like, regulatory domain"/>
    <property type="match status" value="1"/>
</dbReference>
<keyword evidence="11 14" id="KW-0472">Membrane</keyword>
<dbReference type="PANTHER" id="PTHR32552:SF68">
    <property type="entry name" value="FERRICHROME OUTER MEMBRANE TRANSPORTER_PHAGE RECEPTOR"/>
    <property type="match status" value="1"/>
</dbReference>
<dbReference type="EMBL" id="JXRA01000089">
    <property type="protein sequence ID" value="KIO75677.1"/>
    <property type="molecule type" value="Genomic_DNA"/>
</dbReference>
<dbReference type="Gene3D" id="2.40.170.20">
    <property type="entry name" value="TonB-dependent receptor, beta-barrel domain"/>
    <property type="match status" value="1"/>
</dbReference>